<dbReference type="PRINTS" id="PR00364">
    <property type="entry name" value="DISEASERSIST"/>
</dbReference>
<dbReference type="GO" id="GO:0043531">
    <property type="term" value="F:ADP binding"/>
    <property type="evidence" value="ECO:0007669"/>
    <property type="project" value="InterPro"/>
</dbReference>
<dbReference type="Gene3D" id="1.25.40.10">
    <property type="entry name" value="Tetratricopeptide repeat domain"/>
    <property type="match status" value="1"/>
</dbReference>
<evidence type="ECO:0000256" key="1">
    <source>
        <dbReference type="SAM" id="MobiDB-lite"/>
    </source>
</evidence>
<evidence type="ECO:0000313" key="2">
    <source>
        <dbReference type="EMBL" id="TDQ47221.1"/>
    </source>
</evidence>
<dbReference type="EMBL" id="SNYN01000022">
    <property type="protein sequence ID" value="TDQ47221.1"/>
    <property type="molecule type" value="Genomic_DNA"/>
</dbReference>
<comment type="caution">
    <text evidence="2">The sequence shown here is derived from an EMBL/GenBank/DDBJ whole genome shotgun (WGS) entry which is preliminary data.</text>
</comment>
<protein>
    <submittedName>
        <fullName evidence="2">NB-ARC domain-containing protein</fullName>
    </submittedName>
</protein>
<dbReference type="InterPro" id="IPR027417">
    <property type="entry name" value="P-loop_NTPase"/>
</dbReference>
<name>A0A4R6UK42_9ACTN</name>
<keyword evidence="3" id="KW-1185">Reference proteome</keyword>
<feature type="region of interest" description="Disordered" evidence="1">
    <location>
        <begin position="705"/>
        <end position="724"/>
    </location>
</feature>
<dbReference type="SUPFAM" id="SSF48452">
    <property type="entry name" value="TPR-like"/>
    <property type="match status" value="2"/>
</dbReference>
<dbReference type="PANTHER" id="PTHR47691:SF3">
    <property type="entry name" value="HTH-TYPE TRANSCRIPTIONAL REGULATOR RV0890C-RELATED"/>
    <property type="match status" value="1"/>
</dbReference>
<dbReference type="Proteomes" id="UP000295281">
    <property type="component" value="Unassembled WGS sequence"/>
</dbReference>
<organism evidence="2 3">
    <name type="scientific">Actinorugispora endophytica</name>
    <dbReference type="NCBI Taxonomy" id="1605990"/>
    <lineage>
        <taxon>Bacteria</taxon>
        <taxon>Bacillati</taxon>
        <taxon>Actinomycetota</taxon>
        <taxon>Actinomycetes</taxon>
        <taxon>Streptosporangiales</taxon>
        <taxon>Nocardiopsidaceae</taxon>
        <taxon>Actinorugispora</taxon>
    </lineage>
</organism>
<dbReference type="InterPro" id="IPR011990">
    <property type="entry name" value="TPR-like_helical_dom_sf"/>
</dbReference>
<dbReference type="Gene3D" id="3.40.50.300">
    <property type="entry name" value="P-loop containing nucleotide triphosphate hydrolases"/>
    <property type="match status" value="1"/>
</dbReference>
<dbReference type="AlphaFoldDB" id="A0A4R6UK42"/>
<reference evidence="2 3" key="1">
    <citation type="submission" date="2019-03" db="EMBL/GenBank/DDBJ databases">
        <title>Genomic Encyclopedia of Type Strains, Phase IV (KMG-IV): sequencing the most valuable type-strain genomes for metagenomic binning, comparative biology and taxonomic classification.</title>
        <authorList>
            <person name="Goeker M."/>
        </authorList>
    </citation>
    <scope>NUCLEOTIDE SEQUENCE [LARGE SCALE GENOMIC DNA]</scope>
    <source>
        <strain evidence="2 3">DSM 46770</strain>
    </source>
</reference>
<dbReference type="Pfam" id="PF13424">
    <property type="entry name" value="TPR_12"/>
    <property type="match status" value="2"/>
</dbReference>
<evidence type="ECO:0000313" key="3">
    <source>
        <dbReference type="Proteomes" id="UP000295281"/>
    </source>
</evidence>
<accession>A0A4R6UK42</accession>
<gene>
    <name evidence="2" type="ORF">EV190_12240</name>
</gene>
<dbReference type="InterPro" id="IPR019734">
    <property type="entry name" value="TPR_rpt"/>
</dbReference>
<proteinExistence type="predicted"/>
<dbReference type="SUPFAM" id="SSF52540">
    <property type="entry name" value="P-loop containing nucleoside triphosphate hydrolases"/>
    <property type="match status" value="1"/>
</dbReference>
<dbReference type="PANTHER" id="PTHR47691">
    <property type="entry name" value="REGULATOR-RELATED"/>
    <property type="match status" value="1"/>
</dbReference>
<dbReference type="SMART" id="SM00028">
    <property type="entry name" value="TPR"/>
    <property type="match status" value="5"/>
</dbReference>
<sequence length="724" mass="79133">MGDVRPGEGDSVRNTVEDVYGTVIQAHTANLNLDLGKRGSGVTPRQLPRPPAVFVGRERELLGLDEAAAETGGSPILLVYGAAGVGKTSLSVFWSHRAKDLFPDGQLYVNLRGFSPGGRPASQAEVVSLFLDAFCVPVESAPTGLEARTALYRSLTSQKRLLVVLDNARDSAQVRELLPGGEDCFVIVTSRNNLEGLVALNGARPIPLGLMNRGEAEDLVTGFVGPERVESDPQAVSTIIDHCAGLPIALSVASARISQNAEIPLGEFASEVLEESRLDFLEMDDPHGNLRPVFSWSYKALSEEAASLFRLLGLPPGPDIDIQAAASLAGIPPKSSRRLLAELAALHLVEKRSLHRYSLHDLLKEYAVEAFLDEESGTPPDQAMSRYLDHLLHSAYHAQRASSPHWDPIILPARSPEIAHPSFPSLEKAVKWLSVERLNLVSSARYAAERGLDFYACKIPWTLAHYLYTGGHWHEWKETQDISLAAAKRLGDRDAQARAYRIIGHYYNRVKSPDLALSSLEKSRDAWRKLGDSRGEGQTLLAMSWTYGEAGRYPEALEHARLALDRFRTIGAENWTARALNQLGAVSIHLGRHSEALDHAIESLRLHEEQGDLDGVAHSLYTAGVSHWRTGSHQEATDLLARAAEVFHDIGDGYHEADSLMVLGDVFRDAGDPGRSCAHWRRSLDLLERIQGFSPEPVSRRLREFCDPGAGTGSGEYGSTAGAR</sequence>